<evidence type="ECO:0000256" key="3">
    <source>
        <dbReference type="ARBA" id="ARBA00020620"/>
    </source>
</evidence>
<evidence type="ECO:0000313" key="15">
    <source>
        <dbReference type="Proteomes" id="UP001055439"/>
    </source>
</evidence>
<keyword evidence="15" id="KW-1185">Reference proteome</keyword>
<dbReference type="GO" id="GO:0006397">
    <property type="term" value="P:mRNA processing"/>
    <property type="evidence" value="ECO:0007669"/>
    <property type="project" value="UniProtKB-KW"/>
</dbReference>
<dbReference type="InterPro" id="IPR033570">
    <property type="entry name" value="SCNM1"/>
</dbReference>
<sequence length="428" mass="47452">MAMRVGVVLLVLAFISGTSLAARIIVGDSAHWTFGYNYTDWAIKNAPFYRNDTLVFMYDPPNSTTFPHSVSLMKNLRSFEACDLKKAKLVANVVQGGGAGFEFVLKGRKPHYFVCGERGGIHCTVGLMKFSVLPACSTSLSFTKDLIFDMSLADEIERGTFIPDFTILFVGEPPAAAEMSTYGGDSWAREAHHRKRRVDDLMLSSSSSRDASSPSFKKLSNGKYACLVCPHNPILDTPLLLSVHNKGSRHIAAESRVRASELSKRNELHKRIALSDDSTGLSSSEILVRQGKSSGFHNKPLIQKTMKAILETKSNQMENPKFVVAGNKTDLGTRSSVCDSKYSPATDGIREPSGNVARESSNSNEKKLLMTAATNKMLADLHSEFSERREKELKFTSAGWKRDCHGKWYRDENVEFDSDEEDPNITLR</sequence>
<dbReference type="GO" id="GO:0005681">
    <property type="term" value="C:spliceosomal complex"/>
    <property type="evidence" value="ECO:0007669"/>
    <property type="project" value="UniProtKB-KW"/>
</dbReference>
<evidence type="ECO:0000256" key="6">
    <source>
        <dbReference type="ARBA" id="ARBA00022728"/>
    </source>
</evidence>
<feature type="region of interest" description="Disordered" evidence="11">
    <location>
        <begin position="342"/>
        <end position="364"/>
    </location>
</feature>
<dbReference type="GO" id="GO:0008380">
    <property type="term" value="P:RNA splicing"/>
    <property type="evidence" value="ECO:0007669"/>
    <property type="project" value="UniProtKB-KW"/>
</dbReference>
<evidence type="ECO:0000256" key="1">
    <source>
        <dbReference type="ARBA" id="ARBA00004324"/>
    </source>
</evidence>
<evidence type="ECO:0000313" key="14">
    <source>
        <dbReference type="EMBL" id="URE49155.1"/>
    </source>
</evidence>
<keyword evidence="6" id="KW-0747">Spliceosome</keyword>
<dbReference type="InterPro" id="IPR031622">
    <property type="entry name" value="Znf-SCNM1"/>
</dbReference>
<dbReference type="Pfam" id="PF02298">
    <property type="entry name" value="Cu_bind_like"/>
    <property type="match status" value="1"/>
</dbReference>
<dbReference type="EMBL" id="CP097511">
    <property type="protein sequence ID" value="URE49155.1"/>
    <property type="molecule type" value="Genomic_DNA"/>
</dbReference>
<feature type="chain" id="PRO_5039612962" description="Sodium channel modifier 1" evidence="12">
    <location>
        <begin position="22"/>
        <end position="428"/>
    </location>
</feature>
<keyword evidence="9" id="KW-0508">mRNA splicing</keyword>
<dbReference type="Gene3D" id="2.60.40.420">
    <property type="entry name" value="Cupredoxins - blue copper proteins"/>
    <property type="match status" value="1"/>
</dbReference>
<evidence type="ECO:0000256" key="2">
    <source>
        <dbReference type="ARBA" id="ARBA00004642"/>
    </source>
</evidence>
<dbReference type="GO" id="GO:0008270">
    <property type="term" value="F:zinc ion binding"/>
    <property type="evidence" value="ECO:0007669"/>
    <property type="project" value="UniProtKB-KW"/>
</dbReference>
<gene>
    <name evidence="14" type="ORF">MUK42_25207</name>
</gene>
<dbReference type="PANTHER" id="PTHR32297:SF1">
    <property type="entry name" value="SODIUM CHANNEL MODIFIER 1"/>
    <property type="match status" value="1"/>
</dbReference>
<dbReference type="AlphaFoldDB" id="A0A9E7IAG2"/>
<protein>
    <recommendedName>
        <fullName evidence="3">Sodium channel modifier 1</fullName>
    </recommendedName>
</protein>
<dbReference type="SUPFAM" id="SSF49503">
    <property type="entry name" value="Cupredoxins"/>
    <property type="match status" value="1"/>
</dbReference>
<feature type="signal peptide" evidence="12">
    <location>
        <begin position="1"/>
        <end position="21"/>
    </location>
</feature>
<keyword evidence="14" id="KW-0406">Ion transport</keyword>
<dbReference type="PROSITE" id="PS51485">
    <property type="entry name" value="PHYTOCYANIN"/>
    <property type="match status" value="1"/>
</dbReference>
<dbReference type="Pfam" id="PF15805">
    <property type="entry name" value="SCNM1_acidic"/>
    <property type="match status" value="1"/>
</dbReference>
<dbReference type="OrthoDB" id="1924550at2759"/>
<keyword evidence="12" id="KW-0732">Signal</keyword>
<dbReference type="GO" id="GO:0034220">
    <property type="term" value="P:monoatomic ion transmembrane transport"/>
    <property type="evidence" value="ECO:0007669"/>
    <property type="project" value="UniProtKB-KW"/>
</dbReference>
<keyword evidence="10" id="KW-0539">Nucleus</keyword>
<evidence type="ECO:0000256" key="7">
    <source>
        <dbReference type="ARBA" id="ARBA00022771"/>
    </source>
</evidence>
<dbReference type="PANTHER" id="PTHR32297">
    <property type="entry name" value="SODIUM CHANNEL MODIFIER 1"/>
    <property type="match status" value="1"/>
</dbReference>
<dbReference type="InterPro" id="IPR031625">
    <property type="entry name" value="SCNM1_acidic"/>
</dbReference>
<evidence type="ECO:0000256" key="11">
    <source>
        <dbReference type="SAM" id="MobiDB-lite"/>
    </source>
</evidence>
<dbReference type="InterPro" id="IPR003245">
    <property type="entry name" value="Phytocyanin_dom"/>
</dbReference>
<dbReference type="GO" id="GO:0016607">
    <property type="term" value="C:nuclear speck"/>
    <property type="evidence" value="ECO:0007669"/>
    <property type="project" value="UniProtKB-SubCell"/>
</dbReference>
<evidence type="ECO:0000256" key="12">
    <source>
        <dbReference type="SAM" id="SignalP"/>
    </source>
</evidence>
<evidence type="ECO:0000256" key="9">
    <source>
        <dbReference type="ARBA" id="ARBA00023187"/>
    </source>
</evidence>
<accession>A0A9E7IAG2</accession>
<keyword evidence="14" id="KW-0813">Transport</keyword>
<keyword evidence="7" id="KW-0863">Zinc-finger</keyword>
<keyword evidence="14" id="KW-0407">Ion channel</keyword>
<evidence type="ECO:0000256" key="8">
    <source>
        <dbReference type="ARBA" id="ARBA00022833"/>
    </source>
</evidence>
<keyword evidence="5" id="KW-0479">Metal-binding</keyword>
<reference evidence="14" key="1">
    <citation type="submission" date="2022-05" db="EMBL/GenBank/DDBJ databases">
        <title>The Musa troglodytarum L. genome provides insights into the mechanism of non-climacteric behaviour and enrichment of carotenoids.</title>
        <authorList>
            <person name="Wang J."/>
        </authorList>
    </citation>
    <scope>NUCLEOTIDE SEQUENCE</scope>
    <source>
        <tissue evidence="14">Leaf</tissue>
    </source>
</reference>
<name>A0A9E7IAG2_9LILI</name>
<dbReference type="InterPro" id="IPR008972">
    <property type="entry name" value="Cupredoxin"/>
</dbReference>
<comment type="subcellular location">
    <subcellularLocation>
        <location evidence="1">Nucleus speckle</location>
    </subcellularLocation>
    <subcellularLocation>
        <location evidence="2">Nucleus</location>
        <location evidence="2">Nucleoplasm</location>
    </subcellularLocation>
</comment>
<dbReference type="Pfam" id="PF15803">
    <property type="entry name" value="zf-SCNM1"/>
    <property type="match status" value="1"/>
</dbReference>
<proteinExistence type="predicted"/>
<evidence type="ECO:0000259" key="13">
    <source>
        <dbReference type="PROSITE" id="PS51485"/>
    </source>
</evidence>
<keyword evidence="4" id="KW-0507">mRNA processing</keyword>
<evidence type="ECO:0000256" key="5">
    <source>
        <dbReference type="ARBA" id="ARBA00022723"/>
    </source>
</evidence>
<evidence type="ECO:0000256" key="10">
    <source>
        <dbReference type="ARBA" id="ARBA00023242"/>
    </source>
</evidence>
<dbReference type="Proteomes" id="UP001055439">
    <property type="component" value="Chromosome 9"/>
</dbReference>
<organism evidence="14 15">
    <name type="scientific">Musa troglodytarum</name>
    <name type="common">fe'i banana</name>
    <dbReference type="NCBI Taxonomy" id="320322"/>
    <lineage>
        <taxon>Eukaryota</taxon>
        <taxon>Viridiplantae</taxon>
        <taxon>Streptophyta</taxon>
        <taxon>Embryophyta</taxon>
        <taxon>Tracheophyta</taxon>
        <taxon>Spermatophyta</taxon>
        <taxon>Magnoliopsida</taxon>
        <taxon>Liliopsida</taxon>
        <taxon>Zingiberales</taxon>
        <taxon>Musaceae</taxon>
        <taxon>Musa</taxon>
    </lineage>
</organism>
<feature type="domain" description="Phytocyanin" evidence="13">
    <location>
        <begin position="22"/>
        <end position="136"/>
    </location>
</feature>
<keyword evidence="8" id="KW-0862">Zinc</keyword>
<dbReference type="GO" id="GO:0009055">
    <property type="term" value="F:electron transfer activity"/>
    <property type="evidence" value="ECO:0007669"/>
    <property type="project" value="InterPro"/>
</dbReference>
<evidence type="ECO:0000256" key="4">
    <source>
        <dbReference type="ARBA" id="ARBA00022664"/>
    </source>
</evidence>